<protein>
    <submittedName>
        <fullName evidence="2">Uncharacterized protein</fullName>
    </submittedName>
</protein>
<evidence type="ECO:0000313" key="3">
    <source>
        <dbReference type="Proteomes" id="UP001255856"/>
    </source>
</evidence>
<sequence>MSGYEYGKGDMGGRYDRGMAQEYRGGDMGGREGMMEKIPGTEAHRAHQGRSDNMGKTASDPVYGETKPHKTDMGAKAESTWHKAKANMPGTKEHRMMKEGNEGEGRYDNVRDEADRAAMGYERRHGQETAGGDWGQEHARGTGVGGVGAAGYNTMADRGYEGAAGGAGGFGTSEAGHHKHGITGASAGYGNQPTGYSTERRTHDEHEDKGIMGQMMDKVKSVMPGAKTDEEKRSQEYSGRGGGF</sequence>
<keyword evidence="3" id="KW-1185">Reference proteome</keyword>
<feature type="compositionally biased region" description="Basic and acidic residues" evidence="1">
    <location>
        <begin position="66"/>
        <end position="81"/>
    </location>
</feature>
<accession>A0AAD9IH32</accession>
<proteinExistence type="predicted"/>
<dbReference type="Proteomes" id="UP001255856">
    <property type="component" value="Unassembled WGS sequence"/>
</dbReference>
<comment type="caution">
    <text evidence="2">The sequence shown here is derived from an EMBL/GenBank/DDBJ whole genome shotgun (WGS) entry which is preliminary data.</text>
</comment>
<feature type="region of interest" description="Disordered" evidence="1">
    <location>
        <begin position="42"/>
        <end position="96"/>
    </location>
</feature>
<reference evidence="2" key="1">
    <citation type="submission" date="2021-01" db="EMBL/GenBank/DDBJ databases">
        <authorList>
            <person name="Eckstrom K.M.E."/>
        </authorList>
    </citation>
    <scope>NUCLEOTIDE SEQUENCE</scope>
    <source>
        <strain evidence="2">UVCC 0001</strain>
    </source>
</reference>
<dbReference type="EMBL" id="JASFZW010000005">
    <property type="protein sequence ID" value="KAK2078158.1"/>
    <property type="molecule type" value="Genomic_DNA"/>
</dbReference>
<name>A0AAD9IH32_PROWI</name>
<feature type="compositionally biased region" description="Basic and acidic residues" evidence="1">
    <location>
        <begin position="198"/>
        <end position="210"/>
    </location>
</feature>
<feature type="region of interest" description="Disordered" evidence="1">
    <location>
        <begin position="182"/>
        <end position="244"/>
    </location>
</feature>
<organism evidence="2 3">
    <name type="scientific">Prototheca wickerhamii</name>
    <dbReference type="NCBI Taxonomy" id="3111"/>
    <lineage>
        <taxon>Eukaryota</taxon>
        <taxon>Viridiplantae</taxon>
        <taxon>Chlorophyta</taxon>
        <taxon>core chlorophytes</taxon>
        <taxon>Trebouxiophyceae</taxon>
        <taxon>Chlorellales</taxon>
        <taxon>Chlorellaceae</taxon>
        <taxon>Prototheca</taxon>
    </lineage>
</organism>
<dbReference type="AlphaFoldDB" id="A0AAD9IH32"/>
<evidence type="ECO:0000313" key="2">
    <source>
        <dbReference type="EMBL" id="KAK2078158.1"/>
    </source>
</evidence>
<gene>
    <name evidence="2" type="ORF">QBZ16_004026</name>
</gene>
<evidence type="ECO:0000256" key="1">
    <source>
        <dbReference type="SAM" id="MobiDB-lite"/>
    </source>
</evidence>